<evidence type="ECO:0000256" key="2">
    <source>
        <dbReference type="ARBA" id="ARBA00023136"/>
    </source>
</evidence>
<dbReference type="InParanoid" id="I3J3U3"/>
<dbReference type="HOGENOM" id="CLU_100628_1_0_1"/>
<feature type="region of interest" description="Disordered" evidence="3">
    <location>
        <begin position="1"/>
        <end position="23"/>
    </location>
</feature>
<dbReference type="STRING" id="8128.ENSONIP00000003533"/>
<feature type="transmembrane region" description="Helical" evidence="4">
    <location>
        <begin position="184"/>
        <end position="204"/>
    </location>
</feature>
<evidence type="ECO:0000259" key="5">
    <source>
        <dbReference type="Pfam" id="PF10256"/>
    </source>
</evidence>
<reference evidence="7" key="1">
    <citation type="submission" date="2012-01" db="EMBL/GenBank/DDBJ databases">
        <title>The Genome Sequence of Oreochromis niloticus (Nile Tilapia).</title>
        <authorList>
            <consortium name="Broad Institute Genome Assembly Team"/>
            <consortium name="Broad Institute Sequencing Platform"/>
            <person name="Di Palma F."/>
            <person name="Johnson J."/>
            <person name="Lander E.S."/>
            <person name="Lindblad-Toh K."/>
        </authorList>
    </citation>
    <scope>NUCLEOTIDE SEQUENCE [LARGE SCALE GENOMIC DNA]</scope>
</reference>
<dbReference type="AlphaFoldDB" id="I3J3U3"/>
<feature type="domain" description="Golgin subfamily A member 7/ERF4" evidence="5">
    <location>
        <begin position="144"/>
        <end position="233"/>
    </location>
</feature>
<keyword evidence="7" id="KW-1185">Reference proteome</keyword>
<dbReference type="eggNOG" id="KOG4101">
    <property type="taxonomic scope" value="Eukaryota"/>
</dbReference>
<evidence type="ECO:0000256" key="4">
    <source>
        <dbReference type="SAM" id="Phobius"/>
    </source>
</evidence>
<evidence type="ECO:0000313" key="7">
    <source>
        <dbReference type="Proteomes" id="UP000005207"/>
    </source>
</evidence>
<dbReference type="GO" id="GO:0016020">
    <property type="term" value="C:membrane"/>
    <property type="evidence" value="ECO:0007669"/>
    <property type="project" value="UniProtKB-SubCell"/>
</dbReference>
<evidence type="ECO:0000256" key="3">
    <source>
        <dbReference type="SAM" id="MobiDB-lite"/>
    </source>
</evidence>
<keyword evidence="4" id="KW-1133">Transmembrane helix</keyword>
<dbReference type="FunCoup" id="I3J3U3">
    <property type="interactions" value="254"/>
</dbReference>
<dbReference type="GeneTree" id="ENSGT00390000003601"/>
<dbReference type="PANTHER" id="PTHR13005:SF2">
    <property type="entry name" value="CYSTEINE-RICH HYDROPHOBIC DOMAIN-CONTAINING PROTEIN 1"/>
    <property type="match status" value="1"/>
</dbReference>
<dbReference type="Ensembl" id="ENSONIT00000003534.2">
    <property type="protein sequence ID" value="ENSONIP00000003533.2"/>
    <property type="gene ID" value="ENSONIG00000002818.2"/>
</dbReference>
<evidence type="ECO:0000256" key="1">
    <source>
        <dbReference type="ARBA" id="ARBA00004370"/>
    </source>
</evidence>
<sequence length="264" mass="30288">MIKLRMGQKLTANNKSNNNNPHPPMNTLIHTPAHTHILPWIIKYMYFPGLIPGPVFQDSAGRWFLLLYPHAVALSRAWPRASVRGPAGDVMSVLLPNMADFDTIYELEDEEDEHVVSEEHLPRYCPEPVVMRGAGHITVFGLSNRFDTEFPSVLTGKVAPEEFKTSISRVNACLKKNLPVNVKWLLCGCLCCCCTVGCSLWPVICLNKRTRRSIQKLLEWENNRLYHKLGLHWKLSKRKCESSNMMEYVILIEFLPKYPIFRPD</sequence>
<protein>
    <submittedName>
        <fullName evidence="6">Cysteine-rich hydrophobic domain 1</fullName>
    </submittedName>
</protein>
<reference evidence="6" key="2">
    <citation type="submission" date="2025-08" db="UniProtKB">
        <authorList>
            <consortium name="Ensembl"/>
        </authorList>
    </citation>
    <scope>IDENTIFICATION</scope>
</reference>
<organism evidence="6 7">
    <name type="scientific">Oreochromis niloticus</name>
    <name type="common">Nile tilapia</name>
    <name type="synonym">Tilapia nilotica</name>
    <dbReference type="NCBI Taxonomy" id="8128"/>
    <lineage>
        <taxon>Eukaryota</taxon>
        <taxon>Metazoa</taxon>
        <taxon>Chordata</taxon>
        <taxon>Craniata</taxon>
        <taxon>Vertebrata</taxon>
        <taxon>Euteleostomi</taxon>
        <taxon>Actinopterygii</taxon>
        <taxon>Neopterygii</taxon>
        <taxon>Teleostei</taxon>
        <taxon>Neoteleostei</taxon>
        <taxon>Acanthomorphata</taxon>
        <taxon>Ovalentaria</taxon>
        <taxon>Cichlomorphae</taxon>
        <taxon>Cichliformes</taxon>
        <taxon>Cichlidae</taxon>
        <taxon>African cichlids</taxon>
        <taxon>Pseudocrenilabrinae</taxon>
        <taxon>Oreochromini</taxon>
        <taxon>Oreochromis</taxon>
    </lineage>
</organism>
<keyword evidence="2 4" id="KW-0472">Membrane</keyword>
<name>I3J3U3_ORENI</name>
<dbReference type="InterPro" id="IPR019383">
    <property type="entry name" value="Golgin_A_7/ERF4"/>
</dbReference>
<dbReference type="OMA" id="FCCCSFG"/>
<accession>I3J3U3</accession>
<proteinExistence type="predicted"/>
<dbReference type="PANTHER" id="PTHR13005">
    <property type="entry name" value="CYSTEINE-RICH HYDROPHOBIC DOMAIN PROTEIN BRAIN X-LINKED PROTEIN"/>
    <property type="match status" value="1"/>
</dbReference>
<dbReference type="Pfam" id="PF10256">
    <property type="entry name" value="Erf4"/>
    <property type="match status" value="1"/>
</dbReference>
<keyword evidence="4" id="KW-0812">Transmembrane</keyword>
<comment type="subcellular location">
    <subcellularLocation>
        <location evidence="1">Membrane</location>
    </subcellularLocation>
</comment>
<dbReference type="InterPro" id="IPR039735">
    <property type="entry name" value="CHIC1/2"/>
</dbReference>
<dbReference type="Proteomes" id="UP000005207">
    <property type="component" value="Linkage group LG2"/>
</dbReference>
<evidence type="ECO:0000313" key="6">
    <source>
        <dbReference type="Ensembl" id="ENSONIP00000003533.2"/>
    </source>
</evidence>
<gene>
    <name evidence="6" type="primary">CHIC1</name>
    <name evidence="6" type="synonym">chic1</name>
</gene>
<reference evidence="6" key="3">
    <citation type="submission" date="2025-09" db="UniProtKB">
        <authorList>
            <consortium name="Ensembl"/>
        </authorList>
    </citation>
    <scope>IDENTIFICATION</scope>
</reference>